<protein>
    <recommendedName>
        <fullName evidence="4">HTH cro/C1-type domain-containing protein</fullName>
    </recommendedName>
</protein>
<name>A0ABU4RG92_9FLAO</name>
<dbReference type="Proteomes" id="UP001273350">
    <property type="component" value="Unassembled WGS sequence"/>
</dbReference>
<dbReference type="EMBL" id="JAWXVI010000011">
    <property type="protein sequence ID" value="MDX6191592.1"/>
    <property type="molecule type" value="Genomic_DNA"/>
</dbReference>
<evidence type="ECO:0000313" key="3">
    <source>
        <dbReference type="Proteomes" id="UP001273350"/>
    </source>
</evidence>
<organism evidence="2 3">
    <name type="scientific">Flavobacterium cupriresistens</name>
    <dbReference type="NCBI Taxonomy" id="2893885"/>
    <lineage>
        <taxon>Bacteria</taxon>
        <taxon>Pseudomonadati</taxon>
        <taxon>Bacteroidota</taxon>
        <taxon>Flavobacteriia</taxon>
        <taxon>Flavobacteriales</taxon>
        <taxon>Flavobacteriaceae</taxon>
        <taxon>Flavobacterium</taxon>
    </lineage>
</organism>
<keyword evidence="3" id="KW-1185">Reference proteome</keyword>
<gene>
    <name evidence="2" type="ORF">SGQ83_19715</name>
</gene>
<feature type="coiled-coil region" evidence="1">
    <location>
        <begin position="108"/>
        <end position="142"/>
    </location>
</feature>
<proteinExistence type="predicted"/>
<evidence type="ECO:0000313" key="2">
    <source>
        <dbReference type="EMBL" id="MDX6191592.1"/>
    </source>
</evidence>
<evidence type="ECO:0008006" key="4">
    <source>
        <dbReference type="Google" id="ProtNLM"/>
    </source>
</evidence>
<keyword evidence="1" id="KW-0175">Coiled coil</keyword>
<comment type="caution">
    <text evidence="2">The sequence shown here is derived from an EMBL/GenBank/DDBJ whole genome shotgun (WGS) entry which is preliminary data.</text>
</comment>
<dbReference type="RefSeq" id="WP_230002127.1">
    <property type="nucleotide sequence ID" value="NZ_CP087134.1"/>
</dbReference>
<accession>A0ABU4RG92</accession>
<evidence type="ECO:0000256" key="1">
    <source>
        <dbReference type="SAM" id="Coils"/>
    </source>
</evidence>
<reference evidence="2 3" key="1">
    <citation type="submission" date="2023-11" db="EMBL/GenBank/DDBJ databases">
        <title>Unpublished Manusciprt.</title>
        <authorList>
            <person name="Saticioglu I.B."/>
            <person name="Ay H."/>
            <person name="Ajmi N."/>
            <person name="Altun S."/>
            <person name="Duman M."/>
        </authorList>
    </citation>
    <scope>NUCLEOTIDE SEQUENCE [LARGE SCALE GENOMIC DNA]</scope>
    <source>
        <strain evidence="2 3">Fl-318</strain>
    </source>
</reference>
<sequence>MDTSRKRIIYFIENQRIKPSEFLKKTELKKGFIDKSHQDSGASDLFLSKILENYPELSAEWLLTGKGKMIKEEKNEHLNSEKSTFKEHLNDNKLEPLKKDLENARTTLENQKYIIDLQKDKIENLNQEVQKLKSEIELLKDKE</sequence>